<dbReference type="Proteomes" id="UP000824890">
    <property type="component" value="Unassembled WGS sequence"/>
</dbReference>
<proteinExistence type="predicted"/>
<evidence type="ECO:0000313" key="3">
    <source>
        <dbReference type="Proteomes" id="UP000824890"/>
    </source>
</evidence>
<dbReference type="EMBL" id="JAGKQM010000019">
    <property type="protein sequence ID" value="KAH0860314.1"/>
    <property type="molecule type" value="Genomic_DNA"/>
</dbReference>
<comment type="caution">
    <text evidence="2">The sequence shown here is derived from an EMBL/GenBank/DDBJ whole genome shotgun (WGS) entry which is preliminary data.</text>
</comment>
<gene>
    <name evidence="2" type="ORF">HID58_088575</name>
</gene>
<keyword evidence="3" id="KW-1185">Reference proteome</keyword>
<accession>A0ABQ7XWM7</accession>
<evidence type="ECO:0000256" key="1">
    <source>
        <dbReference type="SAM" id="MobiDB-lite"/>
    </source>
</evidence>
<reference evidence="2 3" key="1">
    <citation type="submission" date="2021-05" db="EMBL/GenBank/DDBJ databases">
        <title>Genome Assembly of Synthetic Allotetraploid Brassica napus Reveals Homoeologous Exchanges between Subgenomes.</title>
        <authorList>
            <person name="Davis J.T."/>
        </authorList>
    </citation>
    <scope>NUCLEOTIDE SEQUENCE [LARGE SCALE GENOMIC DNA]</scope>
    <source>
        <strain evidence="3">cv. Da-Ae</strain>
        <tissue evidence="2">Seedling</tissue>
    </source>
</reference>
<feature type="region of interest" description="Disordered" evidence="1">
    <location>
        <begin position="24"/>
        <end position="45"/>
    </location>
</feature>
<protein>
    <submittedName>
        <fullName evidence="2">Uncharacterized protein</fullName>
    </submittedName>
</protein>
<organism evidence="2 3">
    <name type="scientific">Brassica napus</name>
    <name type="common">Rape</name>
    <dbReference type="NCBI Taxonomy" id="3708"/>
    <lineage>
        <taxon>Eukaryota</taxon>
        <taxon>Viridiplantae</taxon>
        <taxon>Streptophyta</taxon>
        <taxon>Embryophyta</taxon>
        <taxon>Tracheophyta</taxon>
        <taxon>Spermatophyta</taxon>
        <taxon>Magnoliopsida</taxon>
        <taxon>eudicotyledons</taxon>
        <taxon>Gunneridae</taxon>
        <taxon>Pentapetalae</taxon>
        <taxon>rosids</taxon>
        <taxon>malvids</taxon>
        <taxon>Brassicales</taxon>
        <taxon>Brassicaceae</taxon>
        <taxon>Brassiceae</taxon>
        <taxon>Brassica</taxon>
    </lineage>
</organism>
<evidence type="ECO:0000313" key="2">
    <source>
        <dbReference type="EMBL" id="KAH0860314.1"/>
    </source>
</evidence>
<sequence length="88" mass="10014">MGSLKKKAINASTKLKHSLKKLMSLDKPGTDISGGKRRRSLRGEERRAQRMCISFLRKQLDHKRFKELLELHHNKHVGSVCNSCQGSS</sequence>
<name>A0ABQ7XWM7_BRANA</name>